<accession>A0A6A6QC27</accession>
<sequence length="108" mass="12503">MTADAYGKAAIHAMTASNYHRLAAKDRAECVVALEKAAEAFNKLWNNQSVFDRRHDKAGFHTHEAICREKRAHVRDLVDKTKEMETKWASNRDKWRDLSAAWYQELAK</sequence>
<evidence type="ECO:0000313" key="2">
    <source>
        <dbReference type="Proteomes" id="UP000799750"/>
    </source>
</evidence>
<dbReference type="AlphaFoldDB" id="A0A6A6QC27"/>
<reference evidence="1" key="1">
    <citation type="journal article" date="2020" name="Stud. Mycol.">
        <title>101 Dothideomycetes genomes: a test case for predicting lifestyles and emergence of pathogens.</title>
        <authorList>
            <person name="Haridas S."/>
            <person name="Albert R."/>
            <person name="Binder M."/>
            <person name="Bloem J."/>
            <person name="Labutti K."/>
            <person name="Salamov A."/>
            <person name="Andreopoulos B."/>
            <person name="Baker S."/>
            <person name="Barry K."/>
            <person name="Bills G."/>
            <person name="Bluhm B."/>
            <person name="Cannon C."/>
            <person name="Castanera R."/>
            <person name="Culley D."/>
            <person name="Daum C."/>
            <person name="Ezra D."/>
            <person name="Gonzalez J."/>
            <person name="Henrissat B."/>
            <person name="Kuo A."/>
            <person name="Liang C."/>
            <person name="Lipzen A."/>
            <person name="Lutzoni F."/>
            <person name="Magnuson J."/>
            <person name="Mondo S."/>
            <person name="Nolan M."/>
            <person name="Ohm R."/>
            <person name="Pangilinan J."/>
            <person name="Park H.-J."/>
            <person name="Ramirez L."/>
            <person name="Alfaro M."/>
            <person name="Sun H."/>
            <person name="Tritt A."/>
            <person name="Yoshinaga Y."/>
            <person name="Zwiers L.-H."/>
            <person name="Turgeon B."/>
            <person name="Goodwin S."/>
            <person name="Spatafora J."/>
            <person name="Crous P."/>
            <person name="Grigoriev I."/>
        </authorList>
    </citation>
    <scope>NUCLEOTIDE SEQUENCE</scope>
    <source>
        <strain evidence="1">CBS 269.34</strain>
    </source>
</reference>
<protein>
    <submittedName>
        <fullName evidence="1">Uncharacterized protein</fullName>
    </submittedName>
</protein>
<proteinExistence type="predicted"/>
<dbReference type="EMBL" id="MU004198">
    <property type="protein sequence ID" value="KAF2489998.1"/>
    <property type="molecule type" value="Genomic_DNA"/>
</dbReference>
<keyword evidence="2" id="KW-1185">Reference proteome</keyword>
<dbReference type="Proteomes" id="UP000799750">
    <property type="component" value="Unassembled WGS sequence"/>
</dbReference>
<name>A0A6A6QC27_9PEZI</name>
<gene>
    <name evidence="1" type="ORF">BU16DRAFT_567095</name>
</gene>
<organism evidence="1 2">
    <name type="scientific">Lophium mytilinum</name>
    <dbReference type="NCBI Taxonomy" id="390894"/>
    <lineage>
        <taxon>Eukaryota</taxon>
        <taxon>Fungi</taxon>
        <taxon>Dikarya</taxon>
        <taxon>Ascomycota</taxon>
        <taxon>Pezizomycotina</taxon>
        <taxon>Dothideomycetes</taxon>
        <taxon>Pleosporomycetidae</taxon>
        <taxon>Mytilinidiales</taxon>
        <taxon>Mytilinidiaceae</taxon>
        <taxon>Lophium</taxon>
    </lineage>
</organism>
<evidence type="ECO:0000313" key="1">
    <source>
        <dbReference type="EMBL" id="KAF2489998.1"/>
    </source>
</evidence>